<dbReference type="InterPro" id="IPR000415">
    <property type="entry name" value="Nitroreductase-like"/>
</dbReference>
<dbReference type="RefSeq" id="WP_201374909.1">
    <property type="nucleotide sequence ID" value="NZ_BNJG01000003.1"/>
</dbReference>
<dbReference type="EMBL" id="BNJG01000003">
    <property type="protein sequence ID" value="GHO58651.1"/>
    <property type="molecule type" value="Genomic_DNA"/>
</dbReference>
<reference evidence="2 3" key="1">
    <citation type="journal article" date="2021" name="Int. J. Syst. Evol. Microbiol.">
        <title>Reticulibacter mediterranei gen. nov., sp. nov., within the new family Reticulibacteraceae fam. nov., and Ktedonospora formicarum gen. nov., sp. nov., Ktedonobacter robiniae sp. nov., Dictyobacter formicarum sp. nov. and Dictyobacter arantiisoli sp. nov., belonging to the class Ktedonobacteria.</title>
        <authorList>
            <person name="Yabe S."/>
            <person name="Zheng Y."/>
            <person name="Wang C.M."/>
            <person name="Sakai Y."/>
            <person name="Abe K."/>
            <person name="Yokota A."/>
            <person name="Donadio S."/>
            <person name="Cavaletti L."/>
            <person name="Monciardini P."/>
        </authorList>
    </citation>
    <scope>NUCLEOTIDE SEQUENCE [LARGE SCALE GENOMIC DNA]</scope>
    <source>
        <strain evidence="2 3">SOSP1-30</strain>
    </source>
</reference>
<dbReference type="Pfam" id="PF00881">
    <property type="entry name" value="Nitroreductase"/>
    <property type="match status" value="1"/>
</dbReference>
<evidence type="ECO:0000313" key="2">
    <source>
        <dbReference type="EMBL" id="GHO58651.1"/>
    </source>
</evidence>
<gene>
    <name evidence="2" type="ORF">KSB_71260</name>
</gene>
<dbReference type="SUPFAM" id="SSF55469">
    <property type="entry name" value="FMN-dependent nitroreductase-like"/>
    <property type="match status" value="1"/>
</dbReference>
<comment type="caution">
    <text evidence="2">The sequence shown here is derived from an EMBL/GenBank/DDBJ whole genome shotgun (WGS) entry which is preliminary data.</text>
</comment>
<dbReference type="Gene3D" id="3.40.109.10">
    <property type="entry name" value="NADH Oxidase"/>
    <property type="match status" value="1"/>
</dbReference>
<name>A0ABQ3V102_9CHLR</name>
<proteinExistence type="predicted"/>
<evidence type="ECO:0000259" key="1">
    <source>
        <dbReference type="Pfam" id="PF00881"/>
    </source>
</evidence>
<dbReference type="PANTHER" id="PTHR43035">
    <property type="entry name" value="FATTY ACID REPRESSION MUTANT PROTEIN 2-RELATED"/>
    <property type="match status" value="1"/>
</dbReference>
<keyword evidence="3" id="KW-1185">Reference proteome</keyword>
<sequence length="224" mass="25280">MSIELTTTEELRQSDNTGLQTYLNVVLKRRSIRKLTSGPITDEMIRHILEAGRWSPSSGNTQPARIVVIKERQNEFWDFVANTLQQKLQGDQLERALNRIPGYRSGIFTLLFYEDTTISNNPPLPGGAEIWKNFAAQAMGIVQSNVWNAIAAAGLAASNQHINLQIEDELREFLGVPATWKSYSIFPVGYANETPVERSRHPHESTIFYEHGPLEESVEVLSQE</sequence>
<organism evidence="2 3">
    <name type="scientific">Ktedonobacter robiniae</name>
    <dbReference type="NCBI Taxonomy" id="2778365"/>
    <lineage>
        <taxon>Bacteria</taxon>
        <taxon>Bacillati</taxon>
        <taxon>Chloroflexota</taxon>
        <taxon>Ktedonobacteria</taxon>
        <taxon>Ktedonobacterales</taxon>
        <taxon>Ktedonobacteraceae</taxon>
        <taxon>Ktedonobacter</taxon>
    </lineage>
</organism>
<protein>
    <submittedName>
        <fullName evidence="2">Nitroreductase family protein</fullName>
    </submittedName>
</protein>
<evidence type="ECO:0000313" key="3">
    <source>
        <dbReference type="Proteomes" id="UP000654345"/>
    </source>
</evidence>
<feature type="domain" description="Nitroreductase" evidence="1">
    <location>
        <begin position="27"/>
        <end position="190"/>
    </location>
</feature>
<accession>A0ABQ3V102</accession>
<dbReference type="Proteomes" id="UP000654345">
    <property type="component" value="Unassembled WGS sequence"/>
</dbReference>
<dbReference type="InterPro" id="IPR029479">
    <property type="entry name" value="Nitroreductase"/>
</dbReference>
<dbReference type="PANTHER" id="PTHR43035:SF1">
    <property type="entry name" value="FATTY ACID REPRESSION MUTANT PROTEIN 2-RELATED"/>
    <property type="match status" value="1"/>
</dbReference>
<dbReference type="InterPro" id="IPR033877">
    <property type="entry name" value="Frm2/Hbn1"/>
</dbReference>